<name>A0A6M4IVV0_9BACT</name>
<dbReference type="GO" id="GO:0016788">
    <property type="term" value="F:hydrolase activity, acting on ester bonds"/>
    <property type="evidence" value="ECO:0007669"/>
    <property type="project" value="InterPro"/>
</dbReference>
<dbReference type="GO" id="GO:0046872">
    <property type="term" value="F:metal ion binding"/>
    <property type="evidence" value="ECO:0007669"/>
    <property type="project" value="UniProtKB-KW"/>
</dbReference>
<dbReference type="RefSeq" id="WP_171227081.1">
    <property type="nucleotide sequence ID" value="NZ_CP053085.1"/>
</dbReference>
<gene>
    <name evidence="8" type="ORF">HKW67_20040</name>
</gene>
<dbReference type="PANTHER" id="PTHR33146:SF10">
    <property type="entry name" value="STRAND-SPECIFIC NUCLEASE, PUTATIVE-RELATED"/>
    <property type="match status" value="1"/>
</dbReference>
<sequence length="339" mass="36537">MKRSLLMLSAATAMALSATSLAAAPRAERPTTTRRWDAVGHRAMAAMAYDRLRPATRARVDDIMRAHPDIAALGANVNVNTPVGIREVFLRASVWPDQIRGDARFYPETDSSAQPTPLLPGYPTMARRAGWHYLSRSFSTDGTPTIPLVEPNVASVFPSLAESLGDNALSPSLRAYSLSWIIHVVGDLHQPLHGTSRSAADQPDGDAGGNRVWVQLRGFERDSINLHAVWDGWVGRPSRELPIDDVAAAIARELPMTAGQADDALNLPRGAPLAATVRAWADESATLARYMAYELPPRAGSVPPVLTDAYVALGTRIARQRLALSAYRLAAVIEAQLGS</sequence>
<evidence type="ECO:0000256" key="6">
    <source>
        <dbReference type="ARBA" id="ARBA00023180"/>
    </source>
</evidence>
<keyword evidence="7" id="KW-0732">Signal</keyword>
<keyword evidence="6" id="KW-0325">Glycoprotein</keyword>
<dbReference type="CDD" id="cd11010">
    <property type="entry name" value="S1-P1_nuclease"/>
    <property type="match status" value="1"/>
</dbReference>
<keyword evidence="9" id="KW-1185">Reference proteome</keyword>
<accession>A0A6M4IVV0</accession>
<keyword evidence="5" id="KW-1015">Disulfide bond</keyword>
<keyword evidence="4" id="KW-0378">Hydrolase</keyword>
<dbReference type="GO" id="GO:0006308">
    <property type="term" value="P:DNA catabolic process"/>
    <property type="evidence" value="ECO:0007669"/>
    <property type="project" value="InterPro"/>
</dbReference>
<reference evidence="8 9" key="1">
    <citation type="submission" date="2020-05" db="EMBL/GenBank/DDBJ databases">
        <title>Complete genome sequence of Gemmatimonas greenlandica TET16.</title>
        <authorList>
            <person name="Zeng Y."/>
        </authorList>
    </citation>
    <scope>NUCLEOTIDE SEQUENCE [LARGE SCALE GENOMIC DNA]</scope>
    <source>
        <strain evidence="8 9">TET16</strain>
    </source>
</reference>
<feature type="signal peptide" evidence="7">
    <location>
        <begin position="1"/>
        <end position="22"/>
    </location>
</feature>
<dbReference type="SUPFAM" id="SSF48537">
    <property type="entry name" value="Phospholipase C/P1 nuclease"/>
    <property type="match status" value="1"/>
</dbReference>
<dbReference type="InterPro" id="IPR008947">
    <property type="entry name" value="PLipase_C/P1_nuclease_dom_sf"/>
</dbReference>
<feature type="chain" id="PRO_5026758472" evidence="7">
    <location>
        <begin position="23"/>
        <end position="339"/>
    </location>
</feature>
<dbReference type="EMBL" id="CP053085">
    <property type="protein sequence ID" value="QJR37646.1"/>
    <property type="molecule type" value="Genomic_DNA"/>
</dbReference>
<organism evidence="8 9">
    <name type="scientific">Gemmatimonas groenlandica</name>
    <dbReference type="NCBI Taxonomy" id="2732249"/>
    <lineage>
        <taxon>Bacteria</taxon>
        <taxon>Pseudomonadati</taxon>
        <taxon>Gemmatimonadota</taxon>
        <taxon>Gemmatimonadia</taxon>
        <taxon>Gemmatimonadales</taxon>
        <taxon>Gemmatimonadaceae</taxon>
        <taxon>Gemmatimonas</taxon>
    </lineage>
</organism>
<proteinExistence type="predicted"/>
<protein>
    <submittedName>
        <fullName evidence="8">S1/P1 nuclease</fullName>
    </submittedName>
</protein>
<keyword evidence="3" id="KW-0255">Endonuclease</keyword>
<dbReference type="Gene3D" id="1.10.575.10">
    <property type="entry name" value="P1 Nuclease"/>
    <property type="match status" value="1"/>
</dbReference>
<dbReference type="Proteomes" id="UP000500938">
    <property type="component" value="Chromosome"/>
</dbReference>
<dbReference type="GO" id="GO:0003676">
    <property type="term" value="F:nucleic acid binding"/>
    <property type="evidence" value="ECO:0007669"/>
    <property type="project" value="InterPro"/>
</dbReference>
<dbReference type="KEGG" id="ggr:HKW67_20040"/>
<evidence type="ECO:0000256" key="1">
    <source>
        <dbReference type="ARBA" id="ARBA00022722"/>
    </source>
</evidence>
<dbReference type="AlphaFoldDB" id="A0A6M4IVV0"/>
<keyword evidence="2" id="KW-0479">Metal-binding</keyword>
<dbReference type="Pfam" id="PF02265">
    <property type="entry name" value="S1-P1_nuclease"/>
    <property type="match status" value="1"/>
</dbReference>
<evidence type="ECO:0000256" key="2">
    <source>
        <dbReference type="ARBA" id="ARBA00022723"/>
    </source>
</evidence>
<evidence type="ECO:0000256" key="3">
    <source>
        <dbReference type="ARBA" id="ARBA00022759"/>
    </source>
</evidence>
<evidence type="ECO:0000313" key="8">
    <source>
        <dbReference type="EMBL" id="QJR37646.1"/>
    </source>
</evidence>
<evidence type="ECO:0000256" key="4">
    <source>
        <dbReference type="ARBA" id="ARBA00022801"/>
    </source>
</evidence>
<evidence type="ECO:0000256" key="5">
    <source>
        <dbReference type="ARBA" id="ARBA00023157"/>
    </source>
</evidence>
<keyword evidence="1" id="KW-0540">Nuclease</keyword>
<dbReference type="PANTHER" id="PTHR33146">
    <property type="entry name" value="ENDONUCLEASE 4"/>
    <property type="match status" value="1"/>
</dbReference>
<dbReference type="GO" id="GO:0004519">
    <property type="term" value="F:endonuclease activity"/>
    <property type="evidence" value="ECO:0007669"/>
    <property type="project" value="UniProtKB-KW"/>
</dbReference>
<evidence type="ECO:0000256" key="7">
    <source>
        <dbReference type="SAM" id="SignalP"/>
    </source>
</evidence>
<evidence type="ECO:0000313" key="9">
    <source>
        <dbReference type="Proteomes" id="UP000500938"/>
    </source>
</evidence>
<dbReference type="InterPro" id="IPR003154">
    <property type="entry name" value="S1/P1nuclease"/>
</dbReference>